<comment type="caution">
    <text evidence="8">The sequence shown here is derived from an EMBL/GenBank/DDBJ whole genome shotgun (WGS) entry which is preliminary data.</text>
</comment>
<evidence type="ECO:0000313" key="8">
    <source>
        <dbReference type="EMBL" id="KAK3213930.1"/>
    </source>
</evidence>
<dbReference type="GO" id="GO:0006412">
    <property type="term" value="P:translation"/>
    <property type="evidence" value="ECO:0007669"/>
    <property type="project" value="InterPro"/>
</dbReference>
<evidence type="ECO:0000256" key="5">
    <source>
        <dbReference type="ARBA" id="ARBA00023274"/>
    </source>
</evidence>
<evidence type="ECO:0000256" key="7">
    <source>
        <dbReference type="ARBA" id="ARBA00037226"/>
    </source>
</evidence>
<dbReference type="NCBIfam" id="TIGR00166">
    <property type="entry name" value="S6"/>
    <property type="match status" value="1"/>
</dbReference>
<evidence type="ECO:0000313" key="9">
    <source>
        <dbReference type="Proteomes" id="UP001280581"/>
    </source>
</evidence>
<evidence type="ECO:0000256" key="1">
    <source>
        <dbReference type="ARBA" id="ARBA00004173"/>
    </source>
</evidence>
<keyword evidence="5" id="KW-0687">Ribonucleoprotein</keyword>
<dbReference type="Proteomes" id="UP001280581">
    <property type="component" value="Unassembled WGS sequence"/>
</dbReference>
<dbReference type="GO" id="GO:0070181">
    <property type="term" value="F:small ribosomal subunit rRNA binding"/>
    <property type="evidence" value="ECO:0007669"/>
    <property type="project" value="TreeGrafter"/>
</dbReference>
<evidence type="ECO:0000256" key="6">
    <source>
        <dbReference type="ARBA" id="ARBA00035170"/>
    </source>
</evidence>
<dbReference type="GO" id="GO:0005763">
    <property type="term" value="C:mitochondrial small ribosomal subunit"/>
    <property type="evidence" value="ECO:0007669"/>
    <property type="project" value="TreeGrafter"/>
</dbReference>
<evidence type="ECO:0000256" key="3">
    <source>
        <dbReference type="ARBA" id="ARBA00022980"/>
    </source>
</evidence>
<proteinExistence type="inferred from homology"/>
<dbReference type="AlphaFoldDB" id="A0AAN6M293"/>
<dbReference type="PANTHER" id="PTHR21011:SF1">
    <property type="entry name" value="SMALL RIBOSOMAL SUBUNIT PROTEIN BS6M"/>
    <property type="match status" value="1"/>
</dbReference>
<dbReference type="PANTHER" id="PTHR21011">
    <property type="entry name" value="MITOCHONDRIAL 28S RIBOSOMAL PROTEIN S6"/>
    <property type="match status" value="1"/>
</dbReference>
<comment type="similarity">
    <text evidence="2">Belongs to the bacterial ribosomal protein bS6 family.</text>
</comment>
<accession>A0AAN6M293</accession>
<dbReference type="InterPro" id="IPR014717">
    <property type="entry name" value="Transl_elong_EF1B/ribsomal_bS6"/>
</dbReference>
<keyword evidence="9" id="KW-1185">Reference proteome</keyword>
<dbReference type="InterPro" id="IPR035980">
    <property type="entry name" value="Ribosomal_bS6_sf"/>
</dbReference>
<name>A0AAN6M293_9PLEO</name>
<gene>
    <name evidence="8" type="ORF">GRF29_28g1568187</name>
</gene>
<sequence>MLYEMIGVRLPSPAHPAPRIAKTAGKIVLEKNGVVRGVTNWGTFLLPKPAKKLQSSHHVGHHFIMRFDASARTQHSLRRTMSLDPRLIRYSIVKMGTKFEEIKDIAGQASFK</sequence>
<dbReference type="FunFam" id="3.30.70.60:FF:000007">
    <property type="entry name" value="37S ribosomal protein Mrp17"/>
    <property type="match status" value="1"/>
</dbReference>
<evidence type="ECO:0000256" key="4">
    <source>
        <dbReference type="ARBA" id="ARBA00023128"/>
    </source>
</evidence>
<dbReference type="SUPFAM" id="SSF54995">
    <property type="entry name" value="Ribosomal protein S6"/>
    <property type="match status" value="1"/>
</dbReference>
<dbReference type="Pfam" id="PF01250">
    <property type="entry name" value="Ribosomal_S6"/>
    <property type="match status" value="1"/>
</dbReference>
<reference evidence="8 9" key="1">
    <citation type="submission" date="2021-02" db="EMBL/GenBank/DDBJ databases">
        <title>Genome assembly of Pseudopithomyces chartarum.</title>
        <authorList>
            <person name="Jauregui R."/>
            <person name="Singh J."/>
            <person name="Voisey C."/>
        </authorList>
    </citation>
    <scope>NUCLEOTIDE SEQUENCE [LARGE SCALE GENOMIC DNA]</scope>
    <source>
        <strain evidence="8 9">AGR01</strain>
    </source>
</reference>
<dbReference type="CDD" id="cd15465">
    <property type="entry name" value="bS6_mito"/>
    <property type="match status" value="1"/>
</dbReference>
<keyword evidence="4" id="KW-0496">Mitochondrion</keyword>
<dbReference type="GO" id="GO:0003735">
    <property type="term" value="F:structural constituent of ribosome"/>
    <property type="evidence" value="ECO:0007669"/>
    <property type="project" value="InterPro"/>
</dbReference>
<evidence type="ECO:0000256" key="2">
    <source>
        <dbReference type="ARBA" id="ARBA00009512"/>
    </source>
</evidence>
<comment type="subcellular location">
    <subcellularLocation>
        <location evidence="1">Mitochondrion</location>
    </subcellularLocation>
</comment>
<dbReference type="Gene3D" id="3.30.70.60">
    <property type="match status" value="1"/>
</dbReference>
<organism evidence="8 9">
    <name type="scientific">Pseudopithomyces chartarum</name>
    <dbReference type="NCBI Taxonomy" id="1892770"/>
    <lineage>
        <taxon>Eukaryota</taxon>
        <taxon>Fungi</taxon>
        <taxon>Dikarya</taxon>
        <taxon>Ascomycota</taxon>
        <taxon>Pezizomycotina</taxon>
        <taxon>Dothideomycetes</taxon>
        <taxon>Pleosporomycetidae</taxon>
        <taxon>Pleosporales</taxon>
        <taxon>Massarineae</taxon>
        <taxon>Didymosphaeriaceae</taxon>
        <taxon>Pseudopithomyces</taxon>
    </lineage>
</organism>
<dbReference type="InterPro" id="IPR000529">
    <property type="entry name" value="Ribosomal_bS6"/>
</dbReference>
<comment type="function">
    <text evidence="7">Component of the mitochondrial ribosome (mitoribosome), a dedicated translation machinery responsible for the synthesis of mitochondrial genome-encoded proteins, including at least some of the essential transmembrane subunits of the mitochondrial respiratory chain. The mitoribosomes are attached to the mitochondrial inner membrane and translation products are cotranslationally integrated into the membrane.</text>
</comment>
<protein>
    <recommendedName>
        <fullName evidence="6">Small ribosomal subunit protein bS6m</fullName>
    </recommendedName>
</protein>
<dbReference type="EMBL" id="WVTA01000004">
    <property type="protein sequence ID" value="KAK3213930.1"/>
    <property type="molecule type" value="Genomic_DNA"/>
</dbReference>
<keyword evidence="3" id="KW-0689">Ribosomal protein</keyword>